<proteinExistence type="predicted"/>
<keyword evidence="2" id="KW-1185">Reference proteome</keyword>
<name>A0A026WZJ1_OOCBI</name>
<dbReference type="EMBL" id="KK107063">
    <property type="protein sequence ID" value="EZA61248.1"/>
    <property type="molecule type" value="Genomic_DNA"/>
</dbReference>
<gene>
    <name evidence="1" type="ORF">X777_08460</name>
</gene>
<sequence length="87" mass="10008">MKDRSEDIWPKDINSTTIYVDVYTSDMDLLLQNAKMTSLIQRDYGSQRKRESTGSTTSNYLLLLNSLATDLDCMLNELCTTPDSYER</sequence>
<evidence type="ECO:0000313" key="2">
    <source>
        <dbReference type="Proteomes" id="UP000053097"/>
    </source>
</evidence>
<dbReference type="Proteomes" id="UP000053097">
    <property type="component" value="Unassembled WGS sequence"/>
</dbReference>
<organism evidence="1 2">
    <name type="scientific">Ooceraea biroi</name>
    <name type="common">Clonal raider ant</name>
    <name type="synonym">Cerapachys biroi</name>
    <dbReference type="NCBI Taxonomy" id="2015173"/>
    <lineage>
        <taxon>Eukaryota</taxon>
        <taxon>Metazoa</taxon>
        <taxon>Ecdysozoa</taxon>
        <taxon>Arthropoda</taxon>
        <taxon>Hexapoda</taxon>
        <taxon>Insecta</taxon>
        <taxon>Pterygota</taxon>
        <taxon>Neoptera</taxon>
        <taxon>Endopterygota</taxon>
        <taxon>Hymenoptera</taxon>
        <taxon>Apocrita</taxon>
        <taxon>Aculeata</taxon>
        <taxon>Formicoidea</taxon>
        <taxon>Formicidae</taxon>
        <taxon>Dorylinae</taxon>
        <taxon>Ooceraea</taxon>
    </lineage>
</organism>
<reference evidence="1 2" key="1">
    <citation type="journal article" date="2014" name="Curr. Biol.">
        <title>The genome of the clonal raider ant Cerapachys biroi.</title>
        <authorList>
            <person name="Oxley P.R."/>
            <person name="Ji L."/>
            <person name="Fetter-Pruneda I."/>
            <person name="McKenzie S.K."/>
            <person name="Li C."/>
            <person name="Hu H."/>
            <person name="Zhang G."/>
            <person name="Kronauer D.J."/>
        </authorList>
    </citation>
    <scope>NUCLEOTIDE SEQUENCE [LARGE SCALE GENOMIC DNA]</scope>
</reference>
<protein>
    <submittedName>
        <fullName evidence="1">Uncharacterized protein</fullName>
    </submittedName>
</protein>
<accession>A0A026WZJ1</accession>
<dbReference type="AlphaFoldDB" id="A0A026WZJ1"/>
<evidence type="ECO:0000313" key="1">
    <source>
        <dbReference type="EMBL" id="EZA61248.1"/>
    </source>
</evidence>